<sequence length="119" mass="13795">MFNHDFIFKQQGFDWLPSWIDRSRLFNIAFEPAQGVVKLYFLSADEQTLYKVEGKRVIEQHLAMQPGAAWSALEQRLGAAFDEREIQPDTMEGQNLYLFIEPAGLQSFMRFLSAFARAN</sequence>
<dbReference type="EMBL" id="WJPP01000006">
    <property type="protein sequence ID" value="MRH79110.1"/>
    <property type="molecule type" value="Genomic_DNA"/>
</dbReference>
<proteinExistence type="predicted"/>
<accession>A0A6N7QU52</accession>
<name>A0A6N7QU52_9GAMM</name>
<gene>
    <name evidence="1" type="ORF">GH984_10410</name>
</gene>
<dbReference type="RefSeq" id="WP_153720161.1">
    <property type="nucleotide sequence ID" value="NZ_WJPP01000006.1"/>
</dbReference>
<comment type="caution">
    <text evidence="1">The sequence shown here is derived from an EMBL/GenBank/DDBJ whole genome shotgun (WGS) entry which is preliminary data.</text>
</comment>
<reference evidence="1 2" key="1">
    <citation type="submission" date="2019-11" db="EMBL/GenBank/DDBJ databases">
        <authorList>
            <person name="Zhang X.Y."/>
        </authorList>
    </citation>
    <scope>NUCLEOTIDE SEQUENCE [LARGE SCALE GENOMIC DNA]</scope>
    <source>
        <strain evidence="1 2">C176</strain>
    </source>
</reference>
<organism evidence="1 2">
    <name type="scientific">Spiribacter salilacus</name>
    <dbReference type="NCBI Taxonomy" id="2664894"/>
    <lineage>
        <taxon>Bacteria</taxon>
        <taxon>Pseudomonadati</taxon>
        <taxon>Pseudomonadota</taxon>
        <taxon>Gammaproteobacteria</taxon>
        <taxon>Chromatiales</taxon>
        <taxon>Ectothiorhodospiraceae</taxon>
        <taxon>Spiribacter</taxon>
    </lineage>
</organism>
<dbReference type="AlphaFoldDB" id="A0A6N7QU52"/>
<protein>
    <submittedName>
        <fullName evidence="1">Uncharacterized protein</fullName>
    </submittedName>
</protein>
<evidence type="ECO:0000313" key="2">
    <source>
        <dbReference type="Proteomes" id="UP000433788"/>
    </source>
</evidence>
<keyword evidence="2" id="KW-1185">Reference proteome</keyword>
<dbReference type="Proteomes" id="UP000433788">
    <property type="component" value="Unassembled WGS sequence"/>
</dbReference>
<evidence type="ECO:0000313" key="1">
    <source>
        <dbReference type="EMBL" id="MRH79110.1"/>
    </source>
</evidence>